<reference evidence="1 2" key="1">
    <citation type="journal article" date="2020" name="ISME J.">
        <title>Uncovering the hidden diversity of litter-decomposition mechanisms in mushroom-forming fungi.</title>
        <authorList>
            <person name="Floudas D."/>
            <person name="Bentzer J."/>
            <person name="Ahren D."/>
            <person name="Johansson T."/>
            <person name="Persson P."/>
            <person name="Tunlid A."/>
        </authorList>
    </citation>
    <scope>NUCLEOTIDE SEQUENCE [LARGE SCALE GENOMIC DNA]</scope>
    <source>
        <strain evidence="1 2">CBS 101986</strain>
    </source>
</reference>
<dbReference type="EMBL" id="JAACJJ010000014">
    <property type="protein sequence ID" value="KAF5327407.1"/>
    <property type="molecule type" value="Genomic_DNA"/>
</dbReference>
<name>A0A8H5BQ02_9AGAR</name>
<protein>
    <submittedName>
        <fullName evidence="1">Uncharacterized protein</fullName>
    </submittedName>
</protein>
<keyword evidence="2" id="KW-1185">Reference proteome</keyword>
<sequence>MSFGAITGILGYDPVDCDYILSSLPSLLEYNSEEQMIRFHHGQQLLDYMSNRRSGINIQTTANQTVIRMLLSSDSYRGNLFGDLTALLFFIRSPTTDLMGQLKKFATLLLVSPLDVHLLDFTTFLDALGRMPFQTSRSITYTPEGYHKHSMTARGLVPADPNLYITTHWTTSGVTETITPRQTYTYVELLTHFVQFWASKHEQLDPLLLSVNEFGRIWEEV</sequence>
<comment type="caution">
    <text evidence="1">The sequence shown here is derived from an EMBL/GenBank/DDBJ whole genome shotgun (WGS) entry which is preliminary data.</text>
</comment>
<dbReference type="Proteomes" id="UP000567179">
    <property type="component" value="Unassembled WGS sequence"/>
</dbReference>
<gene>
    <name evidence="1" type="ORF">D9619_003952</name>
</gene>
<evidence type="ECO:0000313" key="2">
    <source>
        <dbReference type="Proteomes" id="UP000567179"/>
    </source>
</evidence>
<proteinExistence type="predicted"/>
<evidence type="ECO:0000313" key="1">
    <source>
        <dbReference type="EMBL" id="KAF5327407.1"/>
    </source>
</evidence>
<dbReference type="AlphaFoldDB" id="A0A8H5BQ02"/>
<accession>A0A8H5BQ02</accession>
<organism evidence="1 2">
    <name type="scientific">Psilocybe cf. subviscida</name>
    <dbReference type="NCBI Taxonomy" id="2480587"/>
    <lineage>
        <taxon>Eukaryota</taxon>
        <taxon>Fungi</taxon>
        <taxon>Dikarya</taxon>
        <taxon>Basidiomycota</taxon>
        <taxon>Agaricomycotina</taxon>
        <taxon>Agaricomycetes</taxon>
        <taxon>Agaricomycetidae</taxon>
        <taxon>Agaricales</taxon>
        <taxon>Agaricineae</taxon>
        <taxon>Strophariaceae</taxon>
        <taxon>Psilocybe</taxon>
    </lineage>
</organism>